<dbReference type="Pfam" id="PF03004">
    <property type="entry name" value="Transposase_24"/>
    <property type="match status" value="1"/>
</dbReference>
<dbReference type="InterPro" id="IPR025452">
    <property type="entry name" value="DUF4218"/>
</dbReference>
<feature type="domain" description="DUF4216" evidence="2">
    <location>
        <begin position="302"/>
        <end position="376"/>
    </location>
</feature>
<evidence type="ECO:0008006" key="6">
    <source>
        <dbReference type="Google" id="ProtNLM"/>
    </source>
</evidence>
<accession>A0AAV5MW97</accession>
<name>A0AAV5MW97_9ROSI</name>
<proteinExistence type="predicted"/>
<evidence type="ECO:0000313" key="4">
    <source>
        <dbReference type="EMBL" id="GKV53374.1"/>
    </source>
</evidence>
<dbReference type="Pfam" id="PF13952">
    <property type="entry name" value="DUF4216"/>
    <property type="match status" value="1"/>
</dbReference>
<keyword evidence="5" id="KW-1185">Reference proteome</keyword>
<reference evidence="4 5" key="1">
    <citation type="journal article" date="2021" name="Commun. Biol.">
        <title>The genome of Shorea leprosula (Dipterocarpaceae) highlights the ecological relevance of drought in aseasonal tropical rainforests.</title>
        <authorList>
            <person name="Ng K.K.S."/>
            <person name="Kobayashi M.J."/>
            <person name="Fawcett J.A."/>
            <person name="Hatakeyama M."/>
            <person name="Paape T."/>
            <person name="Ng C.H."/>
            <person name="Ang C.C."/>
            <person name="Tnah L.H."/>
            <person name="Lee C.T."/>
            <person name="Nishiyama T."/>
            <person name="Sese J."/>
            <person name="O'Brien M.J."/>
            <person name="Copetti D."/>
            <person name="Mohd Noor M.I."/>
            <person name="Ong R.C."/>
            <person name="Putra M."/>
            <person name="Sireger I.Z."/>
            <person name="Indrioko S."/>
            <person name="Kosugi Y."/>
            <person name="Izuno A."/>
            <person name="Isagi Y."/>
            <person name="Lee S.L."/>
            <person name="Shimizu K.K."/>
        </authorList>
    </citation>
    <scope>NUCLEOTIDE SEQUENCE [LARGE SCALE GENOMIC DNA]</scope>
    <source>
        <strain evidence="4">214</strain>
    </source>
</reference>
<protein>
    <recommendedName>
        <fullName evidence="6">Transposase</fullName>
    </recommendedName>
</protein>
<dbReference type="PANTHER" id="PTHR48258">
    <property type="entry name" value="DUF4218 DOMAIN-CONTAINING PROTEIN-RELATED"/>
    <property type="match status" value="1"/>
</dbReference>
<evidence type="ECO:0000256" key="1">
    <source>
        <dbReference type="SAM" id="MobiDB-lite"/>
    </source>
</evidence>
<dbReference type="AlphaFoldDB" id="A0AAV5MW97"/>
<dbReference type="PANTHER" id="PTHR48258:SF15">
    <property type="entry name" value="OS02G0543900 PROTEIN"/>
    <property type="match status" value="1"/>
</dbReference>
<dbReference type="Pfam" id="PF13960">
    <property type="entry name" value="DUF4218"/>
    <property type="match status" value="1"/>
</dbReference>
<organism evidence="4 5">
    <name type="scientific">Rubroshorea leprosula</name>
    <dbReference type="NCBI Taxonomy" id="152421"/>
    <lineage>
        <taxon>Eukaryota</taxon>
        <taxon>Viridiplantae</taxon>
        <taxon>Streptophyta</taxon>
        <taxon>Embryophyta</taxon>
        <taxon>Tracheophyta</taxon>
        <taxon>Spermatophyta</taxon>
        <taxon>Magnoliopsida</taxon>
        <taxon>eudicotyledons</taxon>
        <taxon>Gunneridae</taxon>
        <taxon>Pentapetalae</taxon>
        <taxon>rosids</taxon>
        <taxon>malvids</taxon>
        <taxon>Malvales</taxon>
        <taxon>Dipterocarpaceae</taxon>
        <taxon>Rubroshorea</taxon>
    </lineage>
</organism>
<evidence type="ECO:0000313" key="5">
    <source>
        <dbReference type="Proteomes" id="UP001054252"/>
    </source>
</evidence>
<sequence length="699" mass="79220">QAKRKRTQGEHVAQVEEGDEDPSEVGLWKKRSTMLGVEGVSKDNLKSRLDLVNMGIRHELHPKPTEDGRTCIPIACYLMSDDEKELFCKVLNNFKLTDGYASNISNYVNVMEHRLQGLKSHDYHILMQDILPVALRKSLPKHVTKVIIEVCNVFKGICSKVLDVQQLEVLKSHVILALCHLEQIFPPSFFTIMVHLVIHNEAKVAGPIPFRWMYPIERLFVKEVKSRNRSQHPKEHEINKMKNEQFHSWFADHVSNLNEGDVSPMIKMLAGGPNNYASRKDNYPVEGDVEHYSVLADVFKSDYDGGIKVVLFKGDWVDVRTRGRGIKIDELGFTLVNFKHLMYEGVSISHAPFVIPSQGQPIFYVQDPEDKDWHVVLKTTPRQVFALGDQNEDKGGESNYGQNDNFSGYIIMGRSRKRFDTIILLAETSNTRQNGSGENANINATTNSQEPTDNNSNGGSSIRRRGKTVLEDVWRLPANQRLRVRANRFGQPVKDSTKTFTNYIGVELKKLQRIEEATKRSRAYQKITHTSGSKSFVRVEDELNEAAGSNVGRIKVYEVTHTRTNGSYLDPEIPVLLEKARAKKAERSGTQSTDSYQEDLEIMSEVLGNERPGRVRGLGLGPTPTRVFSPRVSTIHTDEEFEKLQREVVEQRGMIQSLHEKLDLLMQHMAMPQDVATNSTPGHRRVPSSHSRHGGLVLD</sequence>
<feature type="region of interest" description="Disordered" evidence="1">
    <location>
        <begin position="1"/>
        <end position="24"/>
    </location>
</feature>
<dbReference type="EMBL" id="BPVZ01001315">
    <property type="protein sequence ID" value="GKV53374.1"/>
    <property type="molecule type" value="Genomic_DNA"/>
</dbReference>
<evidence type="ECO:0000259" key="2">
    <source>
        <dbReference type="Pfam" id="PF13952"/>
    </source>
</evidence>
<comment type="caution">
    <text evidence="4">The sequence shown here is derived from an EMBL/GenBank/DDBJ whole genome shotgun (WGS) entry which is preliminary data.</text>
</comment>
<feature type="domain" description="DUF4218" evidence="3">
    <location>
        <begin position="157"/>
        <end position="231"/>
    </location>
</feature>
<dbReference type="Proteomes" id="UP001054252">
    <property type="component" value="Unassembled WGS sequence"/>
</dbReference>
<dbReference type="InterPro" id="IPR025312">
    <property type="entry name" value="DUF4216"/>
</dbReference>
<feature type="compositionally biased region" description="Polar residues" evidence="1">
    <location>
        <begin position="431"/>
        <end position="460"/>
    </location>
</feature>
<gene>
    <name evidence="4" type="ORF">SLEP1_g59905</name>
</gene>
<feature type="region of interest" description="Disordered" evidence="1">
    <location>
        <begin position="675"/>
        <end position="699"/>
    </location>
</feature>
<feature type="non-terminal residue" evidence="4">
    <location>
        <position position="1"/>
    </location>
</feature>
<evidence type="ECO:0000259" key="3">
    <source>
        <dbReference type="Pfam" id="PF13960"/>
    </source>
</evidence>
<feature type="compositionally biased region" description="Basic residues" evidence="1">
    <location>
        <begin position="682"/>
        <end position="693"/>
    </location>
</feature>
<dbReference type="InterPro" id="IPR004252">
    <property type="entry name" value="Probable_transposase_24"/>
</dbReference>
<feature type="region of interest" description="Disordered" evidence="1">
    <location>
        <begin position="431"/>
        <end position="464"/>
    </location>
</feature>